<keyword evidence="3" id="KW-1185">Reference proteome</keyword>
<evidence type="ECO:0000313" key="2">
    <source>
        <dbReference type="EnsemblMetazoa" id="GPAI010114-PA"/>
    </source>
</evidence>
<evidence type="ECO:0000313" key="3">
    <source>
        <dbReference type="Proteomes" id="UP000092445"/>
    </source>
</evidence>
<sequence length="110" mass="13071">MFTLRRCVTSISILAIATVMDMLLDVFLYTKQTCPMEKYTKYKFEGVTGNTYKYYAHSHTHIDSTGELHYILKEIQIKKGKLFWFDIISLFDILQLEYVIRRQLNSTHYS</sequence>
<dbReference type="Proteomes" id="UP000092445">
    <property type="component" value="Unassembled WGS sequence"/>
</dbReference>
<evidence type="ECO:0000256" key="1">
    <source>
        <dbReference type="SAM" id="Phobius"/>
    </source>
</evidence>
<protein>
    <submittedName>
        <fullName evidence="2">Uncharacterized protein</fullName>
    </submittedName>
</protein>
<reference evidence="2" key="2">
    <citation type="submission" date="2020-05" db="UniProtKB">
        <authorList>
            <consortium name="EnsemblMetazoa"/>
        </authorList>
    </citation>
    <scope>IDENTIFICATION</scope>
    <source>
        <strain evidence="2">IAEA</strain>
    </source>
</reference>
<proteinExistence type="predicted"/>
<reference evidence="3" key="1">
    <citation type="submission" date="2014-03" db="EMBL/GenBank/DDBJ databases">
        <authorList>
            <person name="Aksoy S."/>
            <person name="Warren W."/>
            <person name="Wilson R.K."/>
        </authorList>
    </citation>
    <scope>NUCLEOTIDE SEQUENCE [LARGE SCALE GENOMIC DNA]</scope>
    <source>
        <strain evidence="3">IAEA</strain>
    </source>
</reference>
<organism evidence="2 3">
    <name type="scientific">Glossina pallidipes</name>
    <name type="common">Tsetse fly</name>
    <dbReference type="NCBI Taxonomy" id="7398"/>
    <lineage>
        <taxon>Eukaryota</taxon>
        <taxon>Metazoa</taxon>
        <taxon>Ecdysozoa</taxon>
        <taxon>Arthropoda</taxon>
        <taxon>Hexapoda</taxon>
        <taxon>Insecta</taxon>
        <taxon>Pterygota</taxon>
        <taxon>Neoptera</taxon>
        <taxon>Endopterygota</taxon>
        <taxon>Diptera</taxon>
        <taxon>Brachycera</taxon>
        <taxon>Muscomorpha</taxon>
        <taxon>Hippoboscoidea</taxon>
        <taxon>Glossinidae</taxon>
        <taxon>Glossina</taxon>
    </lineage>
</organism>
<keyword evidence="1" id="KW-1133">Transmembrane helix</keyword>
<keyword evidence="1" id="KW-0812">Transmembrane</keyword>
<name>A0A1A9ZC15_GLOPL</name>
<dbReference type="EnsemblMetazoa" id="GPAI010114-RA">
    <property type="protein sequence ID" value="GPAI010114-PA"/>
    <property type="gene ID" value="GPAI010114"/>
</dbReference>
<feature type="transmembrane region" description="Helical" evidence="1">
    <location>
        <begin position="7"/>
        <end position="29"/>
    </location>
</feature>
<accession>A0A1A9ZC15</accession>
<keyword evidence="1" id="KW-0472">Membrane</keyword>
<dbReference type="VEuPathDB" id="VectorBase:GPAI010114"/>
<dbReference type="AlphaFoldDB" id="A0A1A9ZC15"/>